<evidence type="ECO:0000313" key="13">
    <source>
        <dbReference type="EnsemblMetazoa" id="HelroP130721"/>
    </source>
</evidence>
<evidence type="ECO:0000256" key="8">
    <source>
        <dbReference type="ARBA" id="ARBA00048679"/>
    </source>
</evidence>
<keyword evidence="14" id="KW-1185">Reference proteome</keyword>
<dbReference type="KEGG" id="hro:HELRODRAFT_130721"/>
<dbReference type="FunFam" id="3.30.200.20:FF:000770">
    <property type="entry name" value="SRSF protein kinase 2"/>
    <property type="match status" value="1"/>
</dbReference>
<dbReference type="PROSITE" id="PS00107">
    <property type="entry name" value="PROTEIN_KINASE_ATP"/>
    <property type="match status" value="1"/>
</dbReference>
<keyword evidence="6 9" id="KW-0067">ATP-binding</keyword>
<dbReference type="InterPro" id="IPR000719">
    <property type="entry name" value="Prot_kinase_dom"/>
</dbReference>
<keyword evidence="3" id="KW-0808">Transferase</keyword>
<evidence type="ECO:0000256" key="6">
    <source>
        <dbReference type="ARBA" id="ARBA00022840"/>
    </source>
</evidence>
<evidence type="ECO:0000259" key="11">
    <source>
        <dbReference type="PROSITE" id="PS50011"/>
    </source>
</evidence>
<dbReference type="GO" id="GO:0043484">
    <property type="term" value="P:regulation of RNA splicing"/>
    <property type="evidence" value="ECO:0000318"/>
    <property type="project" value="GO_Central"/>
</dbReference>
<dbReference type="HOGENOM" id="CLU_000288_81_12_1"/>
<evidence type="ECO:0000256" key="2">
    <source>
        <dbReference type="ARBA" id="ARBA00022527"/>
    </source>
</evidence>
<dbReference type="EMBL" id="KB095811">
    <property type="protein sequence ID" value="ESO13073.1"/>
    <property type="molecule type" value="Genomic_DNA"/>
</dbReference>
<protein>
    <recommendedName>
        <fullName evidence="1">non-specific serine/threonine protein kinase</fullName>
        <ecNumber evidence="1">2.7.11.1</ecNumber>
    </recommendedName>
</protein>
<dbReference type="eggNOG" id="KOG1290">
    <property type="taxonomic scope" value="Eukaryota"/>
</dbReference>
<evidence type="ECO:0000313" key="12">
    <source>
        <dbReference type="EMBL" id="ESO13073.1"/>
    </source>
</evidence>
<dbReference type="Proteomes" id="UP000015101">
    <property type="component" value="Unassembled WGS sequence"/>
</dbReference>
<dbReference type="SUPFAM" id="SSF56112">
    <property type="entry name" value="Protein kinase-like (PK-like)"/>
    <property type="match status" value="1"/>
</dbReference>
<reference evidence="14" key="1">
    <citation type="submission" date="2012-12" db="EMBL/GenBank/DDBJ databases">
        <authorList>
            <person name="Hellsten U."/>
            <person name="Grimwood J."/>
            <person name="Chapman J.A."/>
            <person name="Shapiro H."/>
            <person name="Aerts A."/>
            <person name="Otillar R.P."/>
            <person name="Terry A.Y."/>
            <person name="Boore J.L."/>
            <person name="Simakov O."/>
            <person name="Marletaz F."/>
            <person name="Cho S.-J."/>
            <person name="Edsinger-Gonzales E."/>
            <person name="Havlak P."/>
            <person name="Kuo D.-H."/>
            <person name="Larsson T."/>
            <person name="Lv J."/>
            <person name="Arendt D."/>
            <person name="Savage R."/>
            <person name="Osoegawa K."/>
            <person name="de Jong P."/>
            <person name="Lindberg D.R."/>
            <person name="Seaver E.C."/>
            <person name="Weisblat D.A."/>
            <person name="Putnam N.H."/>
            <person name="Grigoriev I.V."/>
            <person name="Rokhsar D.S."/>
        </authorList>
    </citation>
    <scope>NUCLEOTIDE SEQUENCE</scope>
</reference>
<keyword evidence="4 9" id="KW-0547">Nucleotide-binding</keyword>
<feature type="binding site" evidence="9">
    <location>
        <position position="56"/>
    </location>
    <ligand>
        <name>ATP</name>
        <dbReference type="ChEBI" id="CHEBI:30616"/>
    </ligand>
</feature>
<comment type="catalytic activity">
    <reaction evidence="8">
        <text>L-seryl-[protein] + ATP = O-phospho-L-seryl-[protein] + ADP + H(+)</text>
        <dbReference type="Rhea" id="RHEA:17989"/>
        <dbReference type="Rhea" id="RHEA-COMP:9863"/>
        <dbReference type="Rhea" id="RHEA-COMP:11604"/>
        <dbReference type="ChEBI" id="CHEBI:15378"/>
        <dbReference type="ChEBI" id="CHEBI:29999"/>
        <dbReference type="ChEBI" id="CHEBI:30616"/>
        <dbReference type="ChEBI" id="CHEBI:83421"/>
        <dbReference type="ChEBI" id="CHEBI:456216"/>
        <dbReference type="EC" id="2.7.11.1"/>
    </reaction>
</comment>
<keyword evidence="5" id="KW-0418">Kinase</keyword>
<dbReference type="OrthoDB" id="2649at2759"/>
<dbReference type="EMBL" id="AMQM01000300">
    <property type="status" value="NOT_ANNOTATED_CDS"/>
    <property type="molecule type" value="Genomic_DNA"/>
</dbReference>
<dbReference type="InterPro" id="IPR017441">
    <property type="entry name" value="Protein_kinase_ATP_BS"/>
</dbReference>
<dbReference type="EC" id="2.7.11.1" evidence="1"/>
<dbReference type="PANTHER" id="PTHR47634:SF9">
    <property type="entry name" value="PROTEIN KINASE DOMAIN-CONTAINING PROTEIN-RELATED"/>
    <property type="match status" value="1"/>
</dbReference>
<evidence type="ECO:0000256" key="5">
    <source>
        <dbReference type="ARBA" id="ARBA00022777"/>
    </source>
</evidence>
<dbReference type="SMART" id="SM00220">
    <property type="entry name" value="S_TKc"/>
    <property type="match status" value="1"/>
</dbReference>
<reference evidence="12 14" key="2">
    <citation type="journal article" date="2013" name="Nature">
        <title>Insights into bilaterian evolution from three spiralian genomes.</title>
        <authorList>
            <person name="Simakov O."/>
            <person name="Marletaz F."/>
            <person name="Cho S.J."/>
            <person name="Edsinger-Gonzales E."/>
            <person name="Havlak P."/>
            <person name="Hellsten U."/>
            <person name="Kuo D.H."/>
            <person name="Larsson T."/>
            <person name="Lv J."/>
            <person name="Arendt D."/>
            <person name="Savage R."/>
            <person name="Osoegawa K."/>
            <person name="de Jong P."/>
            <person name="Grimwood J."/>
            <person name="Chapman J.A."/>
            <person name="Shapiro H."/>
            <person name="Aerts A."/>
            <person name="Otillar R.P."/>
            <person name="Terry A.Y."/>
            <person name="Boore J.L."/>
            <person name="Grigoriev I.V."/>
            <person name="Lindberg D.R."/>
            <person name="Seaver E.C."/>
            <person name="Weisblat D.A."/>
            <person name="Putnam N.H."/>
            <person name="Rokhsar D.S."/>
        </authorList>
    </citation>
    <scope>NUCLEOTIDE SEQUENCE</scope>
</reference>
<dbReference type="InterPro" id="IPR011009">
    <property type="entry name" value="Kinase-like_dom_sf"/>
</dbReference>
<dbReference type="InParanoid" id="T1EHU5"/>
<reference evidence="13" key="3">
    <citation type="submission" date="2015-06" db="UniProtKB">
        <authorList>
            <consortium name="EnsemblMetazoa"/>
        </authorList>
    </citation>
    <scope>IDENTIFICATION</scope>
</reference>
<evidence type="ECO:0000313" key="14">
    <source>
        <dbReference type="Proteomes" id="UP000015101"/>
    </source>
</evidence>
<dbReference type="Gene3D" id="1.10.510.10">
    <property type="entry name" value="Transferase(Phosphotransferase) domain 1"/>
    <property type="match status" value="1"/>
</dbReference>
<dbReference type="InterPro" id="IPR051334">
    <property type="entry name" value="SRPK"/>
</dbReference>
<dbReference type="PROSITE" id="PS00108">
    <property type="entry name" value="PROTEIN_KINASE_ST"/>
    <property type="match status" value="1"/>
</dbReference>
<dbReference type="EnsemblMetazoa" id="HelroT130721">
    <property type="protein sequence ID" value="HelroP130721"/>
    <property type="gene ID" value="HelroG130721"/>
</dbReference>
<name>T1EHU5_HELRO</name>
<evidence type="ECO:0000256" key="7">
    <source>
        <dbReference type="ARBA" id="ARBA00047899"/>
    </source>
</evidence>
<evidence type="ECO:0000256" key="9">
    <source>
        <dbReference type="PROSITE-ProRule" id="PRU10141"/>
    </source>
</evidence>
<dbReference type="OMA" id="YKNIVQM"/>
<dbReference type="STRING" id="6412.T1EHU5"/>
<dbReference type="GO" id="GO:0005524">
    <property type="term" value="F:ATP binding"/>
    <property type="evidence" value="ECO:0007669"/>
    <property type="project" value="UniProtKB-UniRule"/>
</dbReference>
<proteinExistence type="inferred from homology"/>
<evidence type="ECO:0000256" key="10">
    <source>
        <dbReference type="RuleBase" id="RU000304"/>
    </source>
</evidence>
<organism evidence="13 14">
    <name type="scientific">Helobdella robusta</name>
    <name type="common">Californian leech</name>
    <dbReference type="NCBI Taxonomy" id="6412"/>
    <lineage>
        <taxon>Eukaryota</taxon>
        <taxon>Metazoa</taxon>
        <taxon>Spiralia</taxon>
        <taxon>Lophotrochozoa</taxon>
        <taxon>Annelida</taxon>
        <taxon>Clitellata</taxon>
        <taxon>Hirudinea</taxon>
        <taxon>Rhynchobdellida</taxon>
        <taxon>Glossiphoniidae</taxon>
        <taxon>Helobdella</taxon>
    </lineage>
</organism>
<comment type="catalytic activity">
    <reaction evidence="7">
        <text>L-threonyl-[protein] + ATP = O-phospho-L-threonyl-[protein] + ADP + H(+)</text>
        <dbReference type="Rhea" id="RHEA:46608"/>
        <dbReference type="Rhea" id="RHEA-COMP:11060"/>
        <dbReference type="Rhea" id="RHEA-COMP:11605"/>
        <dbReference type="ChEBI" id="CHEBI:15378"/>
        <dbReference type="ChEBI" id="CHEBI:30013"/>
        <dbReference type="ChEBI" id="CHEBI:30616"/>
        <dbReference type="ChEBI" id="CHEBI:61977"/>
        <dbReference type="ChEBI" id="CHEBI:456216"/>
        <dbReference type="EC" id="2.7.11.1"/>
    </reaction>
</comment>
<accession>T1EHU5</accession>
<dbReference type="CTD" id="20196145"/>
<evidence type="ECO:0000256" key="4">
    <source>
        <dbReference type="ARBA" id="ARBA00022741"/>
    </source>
</evidence>
<dbReference type="PROSITE" id="PS50011">
    <property type="entry name" value="PROTEIN_KINASE_DOM"/>
    <property type="match status" value="1"/>
</dbReference>
<dbReference type="PANTHER" id="PTHR47634">
    <property type="entry name" value="PROTEIN KINASE DOMAIN-CONTAINING PROTEIN-RELATED"/>
    <property type="match status" value="1"/>
</dbReference>
<evidence type="ECO:0000256" key="3">
    <source>
        <dbReference type="ARBA" id="ARBA00022679"/>
    </source>
</evidence>
<keyword evidence="2 10" id="KW-0723">Serine/threonine-protein kinase</keyword>
<dbReference type="Pfam" id="PF00069">
    <property type="entry name" value="Pkinase"/>
    <property type="match status" value="2"/>
</dbReference>
<evidence type="ECO:0000256" key="1">
    <source>
        <dbReference type="ARBA" id="ARBA00012513"/>
    </source>
</evidence>
<dbReference type="Gene3D" id="3.30.200.20">
    <property type="entry name" value="Phosphorylase Kinase, domain 1"/>
    <property type="match status" value="1"/>
</dbReference>
<dbReference type="GeneID" id="20196145"/>
<comment type="similarity">
    <text evidence="10">Belongs to the protein kinase superfamily.</text>
</comment>
<feature type="domain" description="Protein kinase" evidence="11">
    <location>
        <begin position="27"/>
        <end position="482"/>
    </location>
</feature>
<sequence>EDQENVEEYCKGGYHCVRIGSMYNDQYRIVRKLGWGYFSTVWLCWDVKKKSYAALKVVKSAVEFSDAARDEIKLLKAILNADPSDRGRERIIRLFDSFEIYGPHGKHYCLATEVMGPNLLHLIVQSKYRGLPIANVKIIMYQVLDGLRYLHEKCKIIHTDLKPENILLVPQPRFVWYAAAKIFTTMNDPASVSACEWIPYIQTLKYFLLCKQKLNNKSIYADRLVDSDDMTVLEKLNTLHHIINHPPCLTGDSQFNNNNNNNNILSSVGRVPRHDLSSRIDLVRIYCPFETQMTIIRHDAVLAQNDMLFNGKDPCRDDCPIMVKIADLGNACWTDHHYADAIQTLQYRCVETIIGAEYSTPCDLWSVACMAFELATGDFLFYPHACENFTRSQHHLALFVQLLGDIPYYFAKTGKQYSKYFNKKKQMRCPVENRTTIFRLLVKKYKWSREEASCFTQFLLPLLVYDPEKRASASQMLHHSWFS</sequence>
<dbReference type="GO" id="GO:0004674">
    <property type="term" value="F:protein serine/threonine kinase activity"/>
    <property type="evidence" value="ECO:0007669"/>
    <property type="project" value="UniProtKB-KW"/>
</dbReference>
<dbReference type="FunFam" id="1.10.510.10:FF:000275">
    <property type="entry name" value="SRSF protein kinase 2 isoform X3"/>
    <property type="match status" value="1"/>
</dbReference>
<dbReference type="AlphaFoldDB" id="T1EHU5"/>
<dbReference type="InterPro" id="IPR008271">
    <property type="entry name" value="Ser/Thr_kinase_AS"/>
</dbReference>
<dbReference type="RefSeq" id="XP_009009793.1">
    <property type="nucleotide sequence ID" value="XM_009011545.1"/>
</dbReference>
<gene>
    <name evidence="13" type="primary">20196145</name>
    <name evidence="12" type="ORF">HELRODRAFT_130721</name>
</gene>